<name>A0A2M8W6P3_9MICO</name>
<dbReference type="CDD" id="cd06170">
    <property type="entry name" value="LuxR_C_like"/>
    <property type="match status" value="1"/>
</dbReference>
<dbReference type="Gene3D" id="3.40.50.2300">
    <property type="match status" value="1"/>
</dbReference>
<dbReference type="SMART" id="SM00421">
    <property type="entry name" value="HTH_LUXR"/>
    <property type="match status" value="1"/>
</dbReference>
<dbReference type="SUPFAM" id="SSF52172">
    <property type="entry name" value="CheY-like"/>
    <property type="match status" value="1"/>
</dbReference>
<keyword evidence="9" id="KW-1185">Reference proteome</keyword>
<dbReference type="InterPro" id="IPR058245">
    <property type="entry name" value="NreC/VraR/RcsB-like_REC"/>
</dbReference>
<dbReference type="GO" id="GO:0003677">
    <property type="term" value="F:DNA binding"/>
    <property type="evidence" value="ECO:0007669"/>
    <property type="project" value="UniProtKB-KW"/>
</dbReference>
<comment type="caution">
    <text evidence="8">The sequence shown here is derived from an EMBL/GenBank/DDBJ whole genome shotgun (WGS) entry which is preliminary data.</text>
</comment>
<evidence type="ECO:0000256" key="4">
    <source>
        <dbReference type="ARBA" id="ARBA00023163"/>
    </source>
</evidence>
<evidence type="ECO:0000256" key="1">
    <source>
        <dbReference type="ARBA" id="ARBA00022553"/>
    </source>
</evidence>
<dbReference type="InterPro" id="IPR039420">
    <property type="entry name" value="WalR-like"/>
</dbReference>
<keyword evidence="4" id="KW-0804">Transcription</keyword>
<dbReference type="PROSITE" id="PS00622">
    <property type="entry name" value="HTH_LUXR_1"/>
    <property type="match status" value="1"/>
</dbReference>
<dbReference type="Pfam" id="PF00196">
    <property type="entry name" value="GerE"/>
    <property type="match status" value="1"/>
</dbReference>
<dbReference type="PROSITE" id="PS50110">
    <property type="entry name" value="RESPONSE_REGULATORY"/>
    <property type="match status" value="1"/>
</dbReference>
<evidence type="ECO:0000259" key="7">
    <source>
        <dbReference type="PROSITE" id="PS50110"/>
    </source>
</evidence>
<keyword evidence="2" id="KW-0805">Transcription regulation</keyword>
<reference evidence="8 9" key="1">
    <citation type="submission" date="2017-11" db="EMBL/GenBank/DDBJ databases">
        <title>Genomic Encyclopedia of Archaeal and Bacterial Type Strains, Phase II (KMG-II): From Individual Species to Whole Genera.</title>
        <authorList>
            <person name="Goeker M."/>
        </authorList>
    </citation>
    <scope>NUCLEOTIDE SEQUENCE [LARGE SCALE GENOMIC DNA]</scope>
    <source>
        <strain evidence="8 9">DSM 22413</strain>
    </source>
</reference>
<feature type="modified residue" description="4-aspartylphosphate" evidence="5">
    <location>
        <position position="54"/>
    </location>
</feature>
<dbReference type="PRINTS" id="PR00038">
    <property type="entry name" value="HTHLUXR"/>
</dbReference>
<dbReference type="InterPro" id="IPR016032">
    <property type="entry name" value="Sig_transdc_resp-reg_C-effctor"/>
</dbReference>
<keyword evidence="3" id="KW-0238">DNA-binding</keyword>
<dbReference type="OrthoDB" id="9808843at2"/>
<dbReference type="SUPFAM" id="SSF46894">
    <property type="entry name" value="C-terminal effector domain of the bipartite response regulators"/>
    <property type="match status" value="1"/>
</dbReference>
<evidence type="ECO:0000259" key="6">
    <source>
        <dbReference type="PROSITE" id="PS50043"/>
    </source>
</evidence>
<dbReference type="Pfam" id="PF00072">
    <property type="entry name" value="Response_reg"/>
    <property type="match status" value="1"/>
</dbReference>
<evidence type="ECO:0000256" key="2">
    <source>
        <dbReference type="ARBA" id="ARBA00023015"/>
    </source>
</evidence>
<keyword evidence="1 5" id="KW-0597">Phosphoprotein</keyword>
<dbReference type="InterPro" id="IPR000792">
    <property type="entry name" value="Tscrpt_reg_LuxR_C"/>
</dbReference>
<dbReference type="GO" id="GO:0000160">
    <property type="term" value="P:phosphorelay signal transduction system"/>
    <property type="evidence" value="ECO:0007669"/>
    <property type="project" value="InterPro"/>
</dbReference>
<dbReference type="AlphaFoldDB" id="A0A2M8W6P3"/>
<dbReference type="PANTHER" id="PTHR43214">
    <property type="entry name" value="TWO-COMPONENT RESPONSE REGULATOR"/>
    <property type="match status" value="1"/>
</dbReference>
<sequence length="227" mass="24005">MIRVVVVDDEPLFRDGIAALLDDADDIDVVGRADDGDVGLDVVLRERPDVVLTDMQMPGRDGLELTRDVVRLAPGAVVVVLTHFQDDRYVVPALRAGAAGYLLKDSTAEELRQGVRAAAAGEAILSPVITRKILDALVASDASAAVEHASEARTRVAVLSDREREVLGEVARGASNAEIARALYMAEPTVKAHLSHALAKLGLVNRTQAAILAHEAGLDGGGEPVDR</sequence>
<evidence type="ECO:0000313" key="9">
    <source>
        <dbReference type="Proteomes" id="UP000231586"/>
    </source>
</evidence>
<evidence type="ECO:0000256" key="3">
    <source>
        <dbReference type="ARBA" id="ARBA00023125"/>
    </source>
</evidence>
<accession>A0A2M8W6P3</accession>
<evidence type="ECO:0000313" key="8">
    <source>
        <dbReference type="EMBL" id="PJI86562.1"/>
    </source>
</evidence>
<dbReference type="Proteomes" id="UP000231586">
    <property type="component" value="Unassembled WGS sequence"/>
</dbReference>
<dbReference type="GO" id="GO:0006355">
    <property type="term" value="P:regulation of DNA-templated transcription"/>
    <property type="evidence" value="ECO:0007669"/>
    <property type="project" value="InterPro"/>
</dbReference>
<evidence type="ECO:0000256" key="5">
    <source>
        <dbReference type="PROSITE-ProRule" id="PRU00169"/>
    </source>
</evidence>
<dbReference type="RefSeq" id="WP_100350608.1">
    <property type="nucleotide sequence ID" value="NZ_PGTZ01000010.1"/>
</dbReference>
<organism evidence="8 9">
    <name type="scientific">Luteimicrobium subarcticum</name>
    <dbReference type="NCBI Taxonomy" id="620910"/>
    <lineage>
        <taxon>Bacteria</taxon>
        <taxon>Bacillati</taxon>
        <taxon>Actinomycetota</taxon>
        <taxon>Actinomycetes</taxon>
        <taxon>Micrococcales</taxon>
        <taxon>Luteimicrobium</taxon>
    </lineage>
</organism>
<dbReference type="CDD" id="cd17535">
    <property type="entry name" value="REC_NarL-like"/>
    <property type="match status" value="1"/>
</dbReference>
<dbReference type="EMBL" id="PGTZ01000010">
    <property type="protein sequence ID" value="PJI86562.1"/>
    <property type="molecule type" value="Genomic_DNA"/>
</dbReference>
<feature type="domain" description="Response regulatory" evidence="7">
    <location>
        <begin position="3"/>
        <end position="119"/>
    </location>
</feature>
<feature type="domain" description="HTH luxR-type" evidence="6">
    <location>
        <begin position="152"/>
        <end position="217"/>
    </location>
</feature>
<proteinExistence type="predicted"/>
<dbReference type="PROSITE" id="PS50043">
    <property type="entry name" value="HTH_LUXR_2"/>
    <property type="match status" value="1"/>
</dbReference>
<protein>
    <submittedName>
        <fullName evidence="8">LuxR family two component transcriptional regulator</fullName>
    </submittedName>
</protein>
<dbReference type="SMART" id="SM00448">
    <property type="entry name" value="REC"/>
    <property type="match status" value="1"/>
</dbReference>
<gene>
    <name evidence="8" type="ORF">CLV34_2480</name>
</gene>
<dbReference type="PANTHER" id="PTHR43214:SF24">
    <property type="entry name" value="TRANSCRIPTIONAL REGULATORY PROTEIN NARL-RELATED"/>
    <property type="match status" value="1"/>
</dbReference>
<dbReference type="InterPro" id="IPR001789">
    <property type="entry name" value="Sig_transdc_resp-reg_receiver"/>
</dbReference>
<dbReference type="InterPro" id="IPR011006">
    <property type="entry name" value="CheY-like_superfamily"/>
</dbReference>